<reference evidence="3 4" key="1">
    <citation type="submission" date="2018-06" db="EMBL/GenBank/DDBJ databases">
        <title>The genome of Pseudomonas putida NX-1, a lignin degrader.</title>
        <authorList>
            <person name="Xu Z."/>
        </authorList>
    </citation>
    <scope>NUCLEOTIDE SEQUENCE [LARGE SCALE GENOMIC DNA]</scope>
    <source>
        <strain evidence="3 4">NX-1</strain>
    </source>
</reference>
<organism evidence="3 4">
    <name type="scientific">Pseudomonas putida</name>
    <name type="common">Arthrobacter siderocapsulatus</name>
    <dbReference type="NCBI Taxonomy" id="303"/>
    <lineage>
        <taxon>Bacteria</taxon>
        <taxon>Pseudomonadati</taxon>
        <taxon>Pseudomonadota</taxon>
        <taxon>Gammaproteobacteria</taxon>
        <taxon>Pseudomonadales</taxon>
        <taxon>Pseudomonadaceae</taxon>
        <taxon>Pseudomonas</taxon>
    </lineage>
</organism>
<dbReference type="Proteomes" id="UP000251617">
    <property type="component" value="Chromosome"/>
</dbReference>
<name>A0AAD0PG35_PSEPU</name>
<dbReference type="InterPro" id="IPR030395">
    <property type="entry name" value="GP_PDE_dom"/>
</dbReference>
<dbReference type="RefSeq" id="WP_112899033.1">
    <property type="nucleotide sequence ID" value="NZ_CP030750.1"/>
</dbReference>
<dbReference type="AlphaFoldDB" id="A0AAD0PG35"/>
<dbReference type="SUPFAM" id="SSF51695">
    <property type="entry name" value="PLC-like phosphodiesterases"/>
    <property type="match status" value="1"/>
</dbReference>
<dbReference type="Pfam" id="PF03009">
    <property type="entry name" value="GDPD"/>
    <property type="match status" value="1"/>
</dbReference>
<dbReference type="PROSITE" id="PS51704">
    <property type="entry name" value="GP_PDE"/>
    <property type="match status" value="1"/>
</dbReference>
<dbReference type="InterPro" id="IPR017946">
    <property type="entry name" value="PLC-like_Pdiesterase_TIM-brl"/>
</dbReference>
<evidence type="ECO:0000259" key="2">
    <source>
        <dbReference type="PROSITE" id="PS51704"/>
    </source>
</evidence>
<feature type="signal peptide" evidence="1">
    <location>
        <begin position="1"/>
        <end position="22"/>
    </location>
</feature>
<sequence>MRIPALPAMGLALFLCAMNACASDGPSLAKAQHVPHPAVIAHRGASFDAPESTRAAYLLARELGADYLELDLQRTRDNVLVVVHDDVLARTSDVAERFPERAKSPVSDFTLAELKSLDAGSWFNKAYPDRARESFGKLQILTLDEVIDIAEGNPERHPGLYIETKVPKQFPGIEKQLKEKLEARGWLDKPGRVILQTFDRNSLALLHQQMPQVPKILLLWIGKDSIEPKSGKDFADSAEQDKAAFYARQEPKDREEFLRWLDAAKAGGAIGTGPSAVRSNLGEQSYADLIKPWMNQASHERGLLVHVYTLDERVDFNKAMKAGVDGIFTNRAGELLRFYGRAQVPAEAQLLKALGY</sequence>
<evidence type="ECO:0000256" key="1">
    <source>
        <dbReference type="SAM" id="SignalP"/>
    </source>
</evidence>
<evidence type="ECO:0000313" key="4">
    <source>
        <dbReference type="Proteomes" id="UP000251617"/>
    </source>
</evidence>
<protein>
    <submittedName>
        <fullName evidence="3">Glycerophosphodiester phosphodiesterase</fullName>
    </submittedName>
</protein>
<accession>A0AAD0PG35</accession>
<feature type="domain" description="GP-PDE" evidence="2">
    <location>
        <begin position="37"/>
        <end position="339"/>
    </location>
</feature>
<dbReference type="EMBL" id="CP030750">
    <property type="protein sequence ID" value="AXA26450.1"/>
    <property type="molecule type" value="Genomic_DNA"/>
</dbReference>
<dbReference type="Gene3D" id="3.20.20.190">
    <property type="entry name" value="Phosphatidylinositol (PI) phosphodiesterase"/>
    <property type="match status" value="1"/>
</dbReference>
<dbReference type="PANTHER" id="PTHR46211">
    <property type="entry name" value="GLYCEROPHOSPHORYL DIESTER PHOSPHODIESTERASE"/>
    <property type="match status" value="1"/>
</dbReference>
<dbReference type="GO" id="GO:0008081">
    <property type="term" value="F:phosphoric diester hydrolase activity"/>
    <property type="evidence" value="ECO:0007669"/>
    <property type="project" value="InterPro"/>
</dbReference>
<gene>
    <name evidence="3" type="ORF">C1S65_20915</name>
</gene>
<keyword evidence="1" id="KW-0732">Signal</keyword>
<feature type="chain" id="PRO_5042238905" evidence="1">
    <location>
        <begin position="23"/>
        <end position="356"/>
    </location>
</feature>
<dbReference type="PANTHER" id="PTHR46211:SF1">
    <property type="entry name" value="GLYCEROPHOSPHODIESTER PHOSPHODIESTERASE, CYTOPLASMIC"/>
    <property type="match status" value="1"/>
</dbReference>
<dbReference type="GO" id="GO:0006629">
    <property type="term" value="P:lipid metabolic process"/>
    <property type="evidence" value="ECO:0007669"/>
    <property type="project" value="InterPro"/>
</dbReference>
<proteinExistence type="predicted"/>
<evidence type="ECO:0000313" key="3">
    <source>
        <dbReference type="EMBL" id="AXA26450.1"/>
    </source>
</evidence>